<protein>
    <recommendedName>
        <fullName evidence="1">BTB domain-containing protein</fullName>
    </recommendedName>
</protein>
<feature type="domain" description="BTB" evidence="1">
    <location>
        <begin position="16"/>
        <end position="88"/>
    </location>
</feature>
<dbReference type="EMBL" id="JH711580">
    <property type="protein sequence ID" value="EIW79747.1"/>
    <property type="molecule type" value="Genomic_DNA"/>
</dbReference>
<gene>
    <name evidence="2" type="ORF">CONPUDRAFT_83062</name>
</gene>
<dbReference type="Pfam" id="PF00651">
    <property type="entry name" value="BTB"/>
    <property type="match status" value="1"/>
</dbReference>
<dbReference type="SMART" id="SM00225">
    <property type="entry name" value="BTB"/>
    <property type="match status" value="1"/>
</dbReference>
<dbReference type="AlphaFoldDB" id="A0A5M3ML56"/>
<dbReference type="GeneID" id="19210518"/>
<organism evidence="2 3">
    <name type="scientific">Coniophora puteana (strain RWD-64-598)</name>
    <name type="common">Brown rot fungus</name>
    <dbReference type="NCBI Taxonomy" id="741705"/>
    <lineage>
        <taxon>Eukaryota</taxon>
        <taxon>Fungi</taxon>
        <taxon>Dikarya</taxon>
        <taxon>Basidiomycota</taxon>
        <taxon>Agaricomycotina</taxon>
        <taxon>Agaricomycetes</taxon>
        <taxon>Agaricomycetidae</taxon>
        <taxon>Boletales</taxon>
        <taxon>Coniophorineae</taxon>
        <taxon>Coniophoraceae</taxon>
        <taxon>Coniophora</taxon>
    </lineage>
</organism>
<feature type="non-terminal residue" evidence="2">
    <location>
        <position position="1"/>
    </location>
</feature>
<dbReference type="SUPFAM" id="SSF54695">
    <property type="entry name" value="POZ domain"/>
    <property type="match status" value="1"/>
</dbReference>
<keyword evidence="3" id="KW-1185">Reference proteome</keyword>
<evidence type="ECO:0000313" key="3">
    <source>
        <dbReference type="Proteomes" id="UP000053558"/>
    </source>
</evidence>
<dbReference type="InterPro" id="IPR000210">
    <property type="entry name" value="BTB/POZ_dom"/>
</dbReference>
<dbReference type="OrthoDB" id="3164835at2759"/>
<name>A0A5M3ML56_CONPW</name>
<accession>A0A5M3ML56</accession>
<dbReference type="CDD" id="cd18186">
    <property type="entry name" value="BTB_POZ_ZBTB_KLHL-like"/>
    <property type="match status" value="1"/>
</dbReference>
<dbReference type="PROSITE" id="PS50097">
    <property type="entry name" value="BTB"/>
    <property type="match status" value="1"/>
</dbReference>
<comment type="caution">
    <text evidence="2">The sequence shown here is derived from an EMBL/GenBank/DDBJ whole genome shotgun (WGS) entry which is preliminary data.</text>
</comment>
<dbReference type="KEGG" id="cput:CONPUDRAFT_83062"/>
<dbReference type="RefSeq" id="XP_007770100.1">
    <property type="nucleotide sequence ID" value="XM_007771910.1"/>
</dbReference>
<sequence length="303" mass="33826">MAYPQVANAPFDDHDADVIFRTFDNVDFRVFKAVLSLASPVFKAMFTLPQPVSAEPPAEAPVVPISEMAEAFEPLLLICYPATPPVVEALRDVRVLLEVARKYDIACAVQFAANQLISPRFLETNPVGVYCIAACYGLESVARAAALQTLNIPSFGRPSAYVEEMELVPMSTYHRLLDYHYRCGQAAARVADVEYKEWVWELDGIFPSCHCAIYDEEGGTPIRLWGFFGKLGGVADNLKGKPLGITVIHSTGFRAATKQIIVSCEECMPEWSDNERRWQAVSQAFARRIEEEVTKIQLEFMAY</sequence>
<dbReference type="Gene3D" id="3.30.710.10">
    <property type="entry name" value="Potassium Channel Kv1.1, Chain A"/>
    <property type="match status" value="1"/>
</dbReference>
<evidence type="ECO:0000313" key="2">
    <source>
        <dbReference type="EMBL" id="EIW79747.1"/>
    </source>
</evidence>
<dbReference type="Proteomes" id="UP000053558">
    <property type="component" value="Unassembled WGS sequence"/>
</dbReference>
<evidence type="ECO:0000259" key="1">
    <source>
        <dbReference type="PROSITE" id="PS50097"/>
    </source>
</evidence>
<proteinExistence type="predicted"/>
<reference evidence="3" key="1">
    <citation type="journal article" date="2012" name="Science">
        <title>The Paleozoic origin of enzymatic lignin decomposition reconstructed from 31 fungal genomes.</title>
        <authorList>
            <person name="Floudas D."/>
            <person name="Binder M."/>
            <person name="Riley R."/>
            <person name="Barry K."/>
            <person name="Blanchette R.A."/>
            <person name="Henrissat B."/>
            <person name="Martinez A.T."/>
            <person name="Otillar R."/>
            <person name="Spatafora J.W."/>
            <person name="Yadav J.S."/>
            <person name="Aerts A."/>
            <person name="Benoit I."/>
            <person name="Boyd A."/>
            <person name="Carlson A."/>
            <person name="Copeland A."/>
            <person name="Coutinho P.M."/>
            <person name="de Vries R.P."/>
            <person name="Ferreira P."/>
            <person name="Findley K."/>
            <person name="Foster B."/>
            <person name="Gaskell J."/>
            <person name="Glotzer D."/>
            <person name="Gorecki P."/>
            <person name="Heitman J."/>
            <person name="Hesse C."/>
            <person name="Hori C."/>
            <person name="Igarashi K."/>
            <person name="Jurgens J.A."/>
            <person name="Kallen N."/>
            <person name="Kersten P."/>
            <person name="Kohler A."/>
            <person name="Kuees U."/>
            <person name="Kumar T.K.A."/>
            <person name="Kuo A."/>
            <person name="LaButti K."/>
            <person name="Larrondo L.F."/>
            <person name="Lindquist E."/>
            <person name="Ling A."/>
            <person name="Lombard V."/>
            <person name="Lucas S."/>
            <person name="Lundell T."/>
            <person name="Martin R."/>
            <person name="McLaughlin D.J."/>
            <person name="Morgenstern I."/>
            <person name="Morin E."/>
            <person name="Murat C."/>
            <person name="Nagy L.G."/>
            <person name="Nolan M."/>
            <person name="Ohm R.A."/>
            <person name="Patyshakuliyeva A."/>
            <person name="Rokas A."/>
            <person name="Ruiz-Duenas F.J."/>
            <person name="Sabat G."/>
            <person name="Salamov A."/>
            <person name="Samejima M."/>
            <person name="Schmutz J."/>
            <person name="Slot J.C."/>
            <person name="St John F."/>
            <person name="Stenlid J."/>
            <person name="Sun H."/>
            <person name="Sun S."/>
            <person name="Syed K."/>
            <person name="Tsang A."/>
            <person name="Wiebenga A."/>
            <person name="Young D."/>
            <person name="Pisabarro A."/>
            <person name="Eastwood D.C."/>
            <person name="Martin F."/>
            <person name="Cullen D."/>
            <person name="Grigoriev I.V."/>
            <person name="Hibbett D.S."/>
        </authorList>
    </citation>
    <scope>NUCLEOTIDE SEQUENCE [LARGE SCALE GENOMIC DNA]</scope>
    <source>
        <strain evidence="3">RWD-64-598 SS2</strain>
    </source>
</reference>
<dbReference type="InterPro" id="IPR011333">
    <property type="entry name" value="SKP1/BTB/POZ_sf"/>
</dbReference>